<accession>A0A4Q7Z091</accession>
<evidence type="ECO:0000313" key="1">
    <source>
        <dbReference type="EMBL" id="RZU43627.1"/>
    </source>
</evidence>
<sequence length="90" mass="10099">MRRLRFDTVAVQKHYLLKSESVPTPPQGMAIGVASRGNCRSVFGLPGGGKKRTLFLICGELNLKDIFSYAHYNQFSSHREHAKHRGAAER</sequence>
<organism evidence="1 2">
    <name type="scientific">Edaphobacter modestus</name>
    <dbReference type="NCBI Taxonomy" id="388466"/>
    <lineage>
        <taxon>Bacteria</taxon>
        <taxon>Pseudomonadati</taxon>
        <taxon>Acidobacteriota</taxon>
        <taxon>Terriglobia</taxon>
        <taxon>Terriglobales</taxon>
        <taxon>Acidobacteriaceae</taxon>
        <taxon>Edaphobacter</taxon>
    </lineage>
</organism>
<dbReference type="AlphaFoldDB" id="A0A4Q7Z091"/>
<evidence type="ECO:0000313" key="2">
    <source>
        <dbReference type="Proteomes" id="UP000292958"/>
    </source>
</evidence>
<dbReference type="EMBL" id="SHKW01000001">
    <property type="protein sequence ID" value="RZU43627.1"/>
    <property type="molecule type" value="Genomic_DNA"/>
</dbReference>
<comment type="caution">
    <text evidence="1">The sequence shown here is derived from an EMBL/GenBank/DDBJ whole genome shotgun (WGS) entry which is preliminary data.</text>
</comment>
<reference evidence="1 2" key="1">
    <citation type="submission" date="2019-02" db="EMBL/GenBank/DDBJ databases">
        <title>Genomic Encyclopedia of Archaeal and Bacterial Type Strains, Phase II (KMG-II): from individual species to whole genera.</title>
        <authorList>
            <person name="Goeker M."/>
        </authorList>
    </citation>
    <scope>NUCLEOTIDE SEQUENCE [LARGE SCALE GENOMIC DNA]</scope>
    <source>
        <strain evidence="1 2">DSM 18101</strain>
    </source>
</reference>
<gene>
    <name evidence="1" type="ORF">BDD14_5306</name>
</gene>
<protein>
    <submittedName>
        <fullName evidence="1">Uncharacterized protein</fullName>
    </submittedName>
</protein>
<keyword evidence="2" id="KW-1185">Reference proteome</keyword>
<name>A0A4Q7Z091_9BACT</name>
<proteinExistence type="predicted"/>
<dbReference type="Proteomes" id="UP000292958">
    <property type="component" value="Unassembled WGS sequence"/>
</dbReference>